<name>A0A7S4EGC2_9STRA</name>
<evidence type="ECO:0000259" key="2">
    <source>
        <dbReference type="SMART" id="SM00848"/>
    </source>
</evidence>
<protein>
    <recommendedName>
        <fullName evidence="2">Cathepsin propeptide inhibitor domain-containing protein</fullName>
    </recommendedName>
</protein>
<dbReference type="AlphaFoldDB" id="A0A7S4EGC2"/>
<dbReference type="InterPro" id="IPR013201">
    <property type="entry name" value="Prot_inhib_I29"/>
</dbReference>
<gene>
    <name evidence="3" type="ORF">PAUS00366_LOCUS4315</name>
</gene>
<dbReference type="EMBL" id="HBIX01005419">
    <property type="protein sequence ID" value="CAE0711563.1"/>
    <property type="molecule type" value="Transcribed_RNA"/>
</dbReference>
<sequence length="327" mass="37441">MKNLVGATAIFVAMEGVSAYIEESRARRKSSPFAATDWSPQSFAPKIRIHPLGEPAIEEDKINIDTNADGIIRREYSAWTQRHGKVKDEKRFEIFRKNFILQMEMNRKNGQFFLLNEFGDLTKDEYIFMLKSSQESKIKDQNEVESAGPSSTLPPAPIPRLEDLTKDLLDSVMESSRKVVAEEQKEIIEADRRNTIFPQFRSSTAGKQCEVTAAEQASNPEVLESTPTIKSYFDVLNAPMQPLDYFIPRPTLMSAALTSVSETFKSHLINEVESKWGEYTQWQEHAFAMDFGNYYETYNYENSEDYVVYPEKESEVYGGVGEYSGWF</sequence>
<proteinExistence type="predicted"/>
<accession>A0A7S4EGC2</accession>
<feature type="domain" description="Cathepsin propeptide inhibitor" evidence="2">
    <location>
        <begin position="76"/>
        <end position="126"/>
    </location>
</feature>
<reference evidence="3" key="1">
    <citation type="submission" date="2021-01" db="EMBL/GenBank/DDBJ databases">
        <authorList>
            <person name="Corre E."/>
            <person name="Pelletier E."/>
            <person name="Niang G."/>
            <person name="Scheremetjew M."/>
            <person name="Finn R."/>
            <person name="Kale V."/>
            <person name="Holt S."/>
            <person name="Cochrane G."/>
            <person name="Meng A."/>
            <person name="Brown T."/>
            <person name="Cohen L."/>
        </authorList>
    </citation>
    <scope>NUCLEOTIDE SEQUENCE</scope>
    <source>
        <strain evidence="3">10249 10 AB</strain>
    </source>
</reference>
<evidence type="ECO:0000313" key="3">
    <source>
        <dbReference type="EMBL" id="CAE0711563.1"/>
    </source>
</evidence>
<organism evidence="3">
    <name type="scientific">Pseudo-nitzschia australis</name>
    <dbReference type="NCBI Taxonomy" id="44445"/>
    <lineage>
        <taxon>Eukaryota</taxon>
        <taxon>Sar</taxon>
        <taxon>Stramenopiles</taxon>
        <taxon>Ochrophyta</taxon>
        <taxon>Bacillariophyta</taxon>
        <taxon>Bacillariophyceae</taxon>
        <taxon>Bacillariophycidae</taxon>
        <taxon>Bacillariales</taxon>
        <taxon>Bacillariaceae</taxon>
        <taxon>Pseudo-nitzschia</taxon>
    </lineage>
</organism>
<evidence type="ECO:0000256" key="1">
    <source>
        <dbReference type="SAM" id="MobiDB-lite"/>
    </source>
</evidence>
<feature type="region of interest" description="Disordered" evidence="1">
    <location>
        <begin position="138"/>
        <end position="159"/>
    </location>
</feature>
<dbReference type="SMART" id="SM00848">
    <property type="entry name" value="Inhibitor_I29"/>
    <property type="match status" value="1"/>
</dbReference>
<dbReference type="Gene3D" id="1.10.287.2250">
    <property type="match status" value="1"/>
</dbReference>